<reference evidence="2" key="1">
    <citation type="submission" date="2024-07" db="EMBL/GenBank/DDBJ databases">
        <authorList>
            <person name="Yu S.T."/>
        </authorList>
    </citation>
    <scope>NUCLEOTIDE SEQUENCE</scope>
    <source>
        <strain evidence="2">R08</strain>
    </source>
</reference>
<evidence type="ECO:0000313" key="2">
    <source>
        <dbReference type="EMBL" id="XDQ03840.1"/>
    </source>
</evidence>
<proteinExistence type="predicted"/>
<dbReference type="PROSITE" id="PS51257">
    <property type="entry name" value="PROKAR_LIPOPROTEIN"/>
    <property type="match status" value="1"/>
</dbReference>
<dbReference type="AlphaFoldDB" id="A0AB39MCB6"/>
<dbReference type="EMBL" id="CP163431">
    <property type="protein sequence ID" value="XDQ03840.1"/>
    <property type="molecule type" value="Genomic_DNA"/>
</dbReference>
<feature type="signal peptide" evidence="1">
    <location>
        <begin position="1"/>
        <end position="30"/>
    </location>
</feature>
<gene>
    <name evidence="2" type="ORF">AB5J58_28430</name>
</gene>
<protein>
    <recommendedName>
        <fullName evidence="3">DUF11 domain-containing protein</fullName>
    </recommendedName>
</protein>
<feature type="chain" id="PRO_5044192628" description="DUF11 domain-containing protein" evidence="1">
    <location>
        <begin position="31"/>
        <end position="457"/>
    </location>
</feature>
<evidence type="ECO:0008006" key="3">
    <source>
        <dbReference type="Google" id="ProtNLM"/>
    </source>
</evidence>
<dbReference type="RefSeq" id="WP_369189615.1">
    <property type="nucleotide sequence ID" value="NZ_CP163431.1"/>
</dbReference>
<keyword evidence="1" id="KW-0732">Signal</keyword>
<organism evidence="2">
    <name type="scientific">Streptomyces sp. R08</name>
    <dbReference type="NCBI Taxonomy" id="3238624"/>
    <lineage>
        <taxon>Bacteria</taxon>
        <taxon>Bacillati</taxon>
        <taxon>Actinomycetota</taxon>
        <taxon>Actinomycetes</taxon>
        <taxon>Kitasatosporales</taxon>
        <taxon>Streptomycetaceae</taxon>
        <taxon>Streptomyces</taxon>
    </lineage>
</organism>
<evidence type="ECO:0000256" key="1">
    <source>
        <dbReference type="SAM" id="SignalP"/>
    </source>
</evidence>
<sequence>MSSYVLRRATGVGATAALLLAALTACGSGATDKAPSITAPEVFYLRPVGDRSGPKDKAPFGISADDGKVHTGGTGAVDHTLTVDVLPGAEAAVVLHKGGNCTGSSTHVTCEVSAKYDSASGAGSVSPVAAKGSKPGDAGTVRFTYADRNGKKVTARTRAVVGEPVVEVLTAEAVGGVRPGAVLSEPVVVRNTGEVPVRGLGLQVGLEQLEFEKRYANCRYPGVHRGHTAVCEFPDLRIAPGETVTLRPALRLRTDETEMYASFDSEAWALDMGQGQFGSHPAGGDHGDGPALRAEAVAAKRGTYAKGGGWTHVVLDTHADYSVSDVNLYGAPGTKRTFKLTVRNNGPADAGATEQLVFSPAPGMTMVKQPMSEIDEDVHEPFCKHRGATYTCDLDDLKPGRTQGFTFTMRLGEPGAGTLTLRDKAPAGGWFAGGWYVGDRDPDPANDEAVITVHPER</sequence>
<name>A0AB39MCB6_9ACTN</name>
<accession>A0AB39MCB6</accession>